<reference evidence="1" key="1">
    <citation type="journal article" date="2020" name="Nature">
        <title>Giant virus diversity and host interactions through global metagenomics.</title>
        <authorList>
            <person name="Schulz F."/>
            <person name="Roux S."/>
            <person name="Paez-Espino D."/>
            <person name="Jungbluth S."/>
            <person name="Walsh D.A."/>
            <person name="Denef V.J."/>
            <person name="McMahon K.D."/>
            <person name="Konstantinidis K.T."/>
            <person name="Eloe-Fadrosh E.A."/>
            <person name="Kyrpides N.C."/>
            <person name="Woyke T."/>
        </authorList>
    </citation>
    <scope>NUCLEOTIDE SEQUENCE</scope>
    <source>
        <strain evidence="1">GVMAG-S-1035124-57</strain>
    </source>
</reference>
<sequence>MPYTLRKQPRRGYKVCKKGTRKCFSKRALTKRMAIRQMRALYLSEHNKKKQSGG</sequence>
<accession>A0A6C0M0S3</accession>
<proteinExistence type="predicted"/>
<dbReference type="EMBL" id="MN740633">
    <property type="protein sequence ID" value="QHU36240.1"/>
    <property type="molecule type" value="Genomic_DNA"/>
</dbReference>
<protein>
    <submittedName>
        <fullName evidence="1">Uncharacterized protein</fullName>
    </submittedName>
</protein>
<organism evidence="1">
    <name type="scientific">viral metagenome</name>
    <dbReference type="NCBI Taxonomy" id="1070528"/>
    <lineage>
        <taxon>unclassified sequences</taxon>
        <taxon>metagenomes</taxon>
        <taxon>organismal metagenomes</taxon>
    </lineage>
</organism>
<name>A0A6C0M0S3_9ZZZZ</name>
<dbReference type="AlphaFoldDB" id="A0A6C0M0S3"/>
<evidence type="ECO:0000313" key="1">
    <source>
        <dbReference type="EMBL" id="QHU36240.1"/>
    </source>
</evidence>